<evidence type="ECO:0000313" key="1">
    <source>
        <dbReference type="EMBL" id="CTQ74795.1"/>
    </source>
</evidence>
<protein>
    <submittedName>
        <fullName evidence="1">Uncharacterized protein</fullName>
    </submittedName>
</protein>
<reference evidence="2" key="1">
    <citation type="submission" date="2015-07" db="EMBL/GenBank/DDBJ databases">
        <authorList>
            <person name="Rodrigo-Torres Lidia"/>
            <person name="Arahal R.David."/>
        </authorList>
    </citation>
    <scope>NUCLEOTIDE SEQUENCE [LARGE SCALE GENOMIC DNA]</scope>
    <source>
        <strain evidence="2">CECT 5096</strain>
    </source>
</reference>
<dbReference type="Proteomes" id="UP000049983">
    <property type="component" value="Unassembled WGS sequence"/>
</dbReference>
<proteinExistence type="predicted"/>
<dbReference type="EMBL" id="CXWC01000011">
    <property type="protein sequence ID" value="CTQ74795.1"/>
    <property type="molecule type" value="Genomic_DNA"/>
</dbReference>
<dbReference type="AlphaFoldDB" id="A0A0M6ZWH6"/>
<sequence length="42" mass="4799">MTAAVRWIFPDCGDRQPLYVVKFSQNPFSPHFRRAMVTTIGG</sequence>
<organism evidence="1 2">
    <name type="scientific">Roseibium album</name>
    <dbReference type="NCBI Taxonomy" id="311410"/>
    <lineage>
        <taxon>Bacteria</taxon>
        <taxon>Pseudomonadati</taxon>
        <taxon>Pseudomonadota</taxon>
        <taxon>Alphaproteobacteria</taxon>
        <taxon>Hyphomicrobiales</taxon>
        <taxon>Stappiaceae</taxon>
        <taxon>Roseibium</taxon>
    </lineage>
</organism>
<evidence type="ECO:0000313" key="2">
    <source>
        <dbReference type="Proteomes" id="UP000049983"/>
    </source>
</evidence>
<accession>A0A0M6ZWH6</accession>
<name>A0A0M6ZWH6_9HYPH</name>
<gene>
    <name evidence="1" type="ORF">LA5096_04187</name>
</gene>
<keyword evidence="2" id="KW-1185">Reference proteome</keyword>